<evidence type="ECO:0000313" key="7">
    <source>
        <dbReference type="EMBL" id="KAF3453073.1"/>
    </source>
</evidence>
<dbReference type="InterPro" id="IPR041982">
    <property type="entry name" value="Ribosomal_eS4_KOW"/>
</dbReference>
<evidence type="ECO:0000256" key="5">
    <source>
        <dbReference type="ARBA" id="ARBA00023274"/>
    </source>
</evidence>
<name>A0A8K0HK47_9ROSA</name>
<gene>
    <name evidence="7" type="ORF">FNV43_RR03506</name>
</gene>
<dbReference type="GO" id="GO:0006412">
    <property type="term" value="P:translation"/>
    <property type="evidence" value="ECO:0007669"/>
    <property type="project" value="InterPro"/>
</dbReference>
<dbReference type="InterPro" id="IPR036986">
    <property type="entry name" value="S4_RNA-bd_sf"/>
</dbReference>
<comment type="similarity">
    <text evidence="1">Belongs to the eukaryotic ribosomal protein eS4 family.</text>
</comment>
<dbReference type="GO" id="GO:0019843">
    <property type="term" value="F:rRNA binding"/>
    <property type="evidence" value="ECO:0007669"/>
    <property type="project" value="UniProtKB-KW"/>
</dbReference>
<keyword evidence="4" id="KW-0689">Ribosomal protein</keyword>
<sequence>MMMIWYLQKRVFRDWLREELVFDFATPPESKWECLPAIEVLLHRDLSPKHDNIYFVEFRTMMLVIDYRYRVFPELSQYRWIFSEEYPTGFMEVLSLPASKANVRLMYDAKGRLLFHKISDKEAKIDLRKVMYVHSENETCTLCLHDKRIICNADPNIQVNDTIKFDYAKKKIIDYAKVGVGNFVMVTGGRHKGRVGVIRKMGVKEHNKMKTIGLIRIEDDLGREFATSLDHVL</sequence>
<keyword evidence="2" id="KW-0699">rRNA-binding</keyword>
<organism evidence="7 8">
    <name type="scientific">Rhamnella rubrinervis</name>
    <dbReference type="NCBI Taxonomy" id="2594499"/>
    <lineage>
        <taxon>Eukaryota</taxon>
        <taxon>Viridiplantae</taxon>
        <taxon>Streptophyta</taxon>
        <taxon>Embryophyta</taxon>
        <taxon>Tracheophyta</taxon>
        <taxon>Spermatophyta</taxon>
        <taxon>Magnoliopsida</taxon>
        <taxon>eudicotyledons</taxon>
        <taxon>Gunneridae</taxon>
        <taxon>Pentapetalae</taxon>
        <taxon>rosids</taxon>
        <taxon>fabids</taxon>
        <taxon>Rosales</taxon>
        <taxon>Rhamnaceae</taxon>
        <taxon>rhamnoid group</taxon>
        <taxon>Rhamneae</taxon>
        <taxon>Rhamnella</taxon>
    </lineage>
</organism>
<protein>
    <recommendedName>
        <fullName evidence="6">Small ribosomal subunit protein eS4 central region domain-containing protein</fullName>
    </recommendedName>
</protein>
<reference evidence="7" key="1">
    <citation type="submission" date="2020-03" db="EMBL/GenBank/DDBJ databases">
        <title>A high-quality chromosome-level genome assembly of a woody plant with both climbing and erect habits, Rhamnella rubrinervis.</title>
        <authorList>
            <person name="Lu Z."/>
            <person name="Yang Y."/>
            <person name="Zhu X."/>
            <person name="Sun Y."/>
        </authorList>
    </citation>
    <scope>NUCLEOTIDE SEQUENCE</scope>
    <source>
        <strain evidence="7">BYM</strain>
        <tissue evidence="7">Leaf</tissue>
    </source>
</reference>
<evidence type="ECO:0000259" key="6">
    <source>
        <dbReference type="Pfam" id="PF00900"/>
    </source>
</evidence>
<dbReference type="Proteomes" id="UP000796880">
    <property type="component" value="Unassembled WGS sequence"/>
</dbReference>
<dbReference type="InterPro" id="IPR038237">
    <property type="entry name" value="Ribosomal_eS4_central_sf"/>
</dbReference>
<dbReference type="GO" id="GO:0003735">
    <property type="term" value="F:structural constituent of ribosome"/>
    <property type="evidence" value="ECO:0007669"/>
    <property type="project" value="InterPro"/>
</dbReference>
<evidence type="ECO:0000256" key="2">
    <source>
        <dbReference type="ARBA" id="ARBA00022730"/>
    </source>
</evidence>
<dbReference type="OrthoDB" id="1109245at2759"/>
<dbReference type="Gene3D" id="2.30.30.30">
    <property type="match status" value="1"/>
</dbReference>
<keyword evidence="8" id="KW-1185">Reference proteome</keyword>
<dbReference type="CDD" id="cd06087">
    <property type="entry name" value="KOW_RPS4"/>
    <property type="match status" value="1"/>
</dbReference>
<dbReference type="InterPro" id="IPR000876">
    <property type="entry name" value="Ribosomal_eS4"/>
</dbReference>
<evidence type="ECO:0000256" key="1">
    <source>
        <dbReference type="ARBA" id="ARBA00007500"/>
    </source>
</evidence>
<dbReference type="EMBL" id="VOIH02000002">
    <property type="protein sequence ID" value="KAF3453073.1"/>
    <property type="molecule type" value="Genomic_DNA"/>
</dbReference>
<evidence type="ECO:0000256" key="4">
    <source>
        <dbReference type="ARBA" id="ARBA00022980"/>
    </source>
</evidence>
<dbReference type="Gene3D" id="2.40.50.740">
    <property type="match status" value="1"/>
</dbReference>
<dbReference type="PANTHER" id="PTHR11581">
    <property type="entry name" value="30S/40S RIBOSOMAL PROTEIN S4"/>
    <property type="match status" value="1"/>
</dbReference>
<dbReference type="InterPro" id="IPR014722">
    <property type="entry name" value="Rib_uL2_dom2"/>
</dbReference>
<comment type="caution">
    <text evidence="7">The sequence shown here is derived from an EMBL/GenBank/DDBJ whole genome shotgun (WGS) entry which is preliminary data.</text>
</comment>
<dbReference type="PANTHER" id="PTHR11581:SF0">
    <property type="entry name" value="SMALL RIBOSOMAL SUBUNIT PROTEIN ES4"/>
    <property type="match status" value="1"/>
</dbReference>
<accession>A0A8K0HK47</accession>
<feature type="domain" description="Small ribosomal subunit protein eS4 central region" evidence="6">
    <location>
        <begin position="101"/>
        <end position="172"/>
    </location>
</feature>
<proteinExistence type="inferred from homology"/>
<dbReference type="AlphaFoldDB" id="A0A8K0HK47"/>
<dbReference type="InterPro" id="IPR013845">
    <property type="entry name" value="Ribosomal_eS4_central_region"/>
</dbReference>
<dbReference type="Pfam" id="PF00900">
    <property type="entry name" value="Ribosomal_S4e"/>
    <property type="match status" value="1"/>
</dbReference>
<keyword evidence="3" id="KW-0694">RNA-binding</keyword>
<evidence type="ECO:0000313" key="8">
    <source>
        <dbReference type="Proteomes" id="UP000796880"/>
    </source>
</evidence>
<keyword evidence="5" id="KW-0687">Ribonucleoprotein</keyword>
<evidence type="ECO:0000256" key="3">
    <source>
        <dbReference type="ARBA" id="ARBA00022884"/>
    </source>
</evidence>
<dbReference type="Gene3D" id="3.10.290.10">
    <property type="entry name" value="RNA-binding S4 domain"/>
    <property type="match status" value="1"/>
</dbReference>
<dbReference type="GO" id="GO:0022627">
    <property type="term" value="C:cytosolic small ribosomal subunit"/>
    <property type="evidence" value="ECO:0007669"/>
    <property type="project" value="TreeGrafter"/>
</dbReference>